<proteinExistence type="predicted"/>
<dbReference type="Gene3D" id="2.160.20.10">
    <property type="entry name" value="Single-stranded right-handed beta-helix, Pectin lyase-like"/>
    <property type="match status" value="1"/>
</dbReference>
<gene>
    <name evidence="1" type="ORF">C1638_002215</name>
</gene>
<accession>A0A316X0M7</accession>
<dbReference type="EMBL" id="PPEI02000001">
    <property type="protein sequence ID" value="PWN67432.1"/>
    <property type="molecule type" value="Genomic_DNA"/>
</dbReference>
<keyword evidence="2" id="KW-1185">Reference proteome</keyword>
<dbReference type="InterPro" id="IPR011050">
    <property type="entry name" value="Pectin_lyase_fold/virulence"/>
</dbReference>
<dbReference type="AlphaFoldDB" id="A0A316X0M7"/>
<dbReference type="InterPro" id="IPR012334">
    <property type="entry name" value="Pectin_lyas_fold"/>
</dbReference>
<protein>
    <recommendedName>
        <fullName evidence="3">Pectate lyase superfamily protein domain-containing protein</fullName>
    </recommendedName>
</protein>
<dbReference type="Proteomes" id="UP000236182">
    <property type="component" value="Unassembled WGS sequence"/>
</dbReference>
<evidence type="ECO:0000313" key="1">
    <source>
        <dbReference type="EMBL" id="PWN67432.1"/>
    </source>
</evidence>
<reference evidence="1" key="1">
    <citation type="submission" date="2018-04" db="EMBL/GenBank/DDBJ databases">
        <title>Draft Genome Sequences of Chryseobacterium lactis NCTC11390T isolated from milk, Chryseobacterium oncorhynchi 701B-08T from rainbow trout, and Chryseobacterium viscerum 687B-08T from diseased fish.</title>
        <authorList>
            <person name="Jeong J.-J."/>
            <person name="Lee Y.J."/>
            <person name="Pathiraja D."/>
            <person name="Park B."/>
            <person name="Choi I.-G."/>
            <person name="Kim K.D."/>
        </authorList>
    </citation>
    <scope>NUCLEOTIDE SEQUENCE [LARGE SCALE GENOMIC DNA]</scope>
    <source>
        <strain evidence="1">701B-08</strain>
    </source>
</reference>
<sequence>MRQVLSLHAFIFASVVFLQETFFFTPKTKFMIFTNEFFSSSSTIANTARIELIDEFTYATHIYEQVLQVTDLNGQVIDPDGIVYRNRNGVYYLNKTVSESSEPLDVGIFGAKGNKITDDTESINKAVLYLTKIGGGVLNFNGNNIYLVSGSIFITNKVSFHCNGATFKGNKTNTIIKTAYLLDGTLTSNHQTEADTQVITFSQIKDANFETCAVGLDFFNFCHGSSLENIKFTNCDVSWKFLNCFYTSIKNVMSSGANSDQYAYQFLGQSNALLLERVSATKDFGFLFQGGTTATTLISPTVEGGQTGFKFKDDCLGIIIKGIYAEAIFNAIDLSDVKYGNFEITGGYFNYVDKPLIGVKAPVSEGINGEITGEWKNNTIVNIGGILPVKDQNGVTIGYNTYNGLMDISQPRNYIHYSLPTFDRDGELPPNWIVGDFNIISSYGQIKDTHTKAIGNVKRQFGVIPVTRSGDVGDGKAGHIPDCTHELIGNNPSNFGIKIKTKIKFQDYMMFVKFNIYVATYSLGRWFYGDIFGKNLSIKDVGNSQTTSIENENGFLVIKIVGFNEPNLSYIIQGNVQLIV</sequence>
<organism evidence="1 2">
    <name type="scientific">Chryseobacterium oncorhynchi</name>
    <dbReference type="NCBI Taxonomy" id="741074"/>
    <lineage>
        <taxon>Bacteria</taxon>
        <taxon>Pseudomonadati</taxon>
        <taxon>Bacteroidota</taxon>
        <taxon>Flavobacteriia</taxon>
        <taxon>Flavobacteriales</taxon>
        <taxon>Weeksellaceae</taxon>
        <taxon>Chryseobacterium group</taxon>
        <taxon>Chryseobacterium</taxon>
    </lineage>
</organism>
<name>A0A316X0M7_9FLAO</name>
<evidence type="ECO:0000313" key="2">
    <source>
        <dbReference type="Proteomes" id="UP000236182"/>
    </source>
</evidence>
<evidence type="ECO:0008006" key="3">
    <source>
        <dbReference type="Google" id="ProtNLM"/>
    </source>
</evidence>
<comment type="caution">
    <text evidence="1">The sequence shown here is derived from an EMBL/GenBank/DDBJ whole genome shotgun (WGS) entry which is preliminary data.</text>
</comment>
<dbReference type="SUPFAM" id="SSF51126">
    <property type="entry name" value="Pectin lyase-like"/>
    <property type="match status" value="1"/>
</dbReference>